<evidence type="ECO:0000256" key="1">
    <source>
        <dbReference type="SAM" id="MobiDB-lite"/>
    </source>
</evidence>
<evidence type="ECO:0000313" key="4">
    <source>
        <dbReference type="Proteomes" id="UP000691718"/>
    </source>
</evidence>
<dbReference type="OrthoDB" id="10072016at2759"/>
<dbReference type="AlphaFoldDB" id="A0A8S3W9Q6"/>
<dbReference type="InterPro" id="IPR004875">
    <property type="entry name" value="DDE_SF_endonuclease_dom"/>
</dbReference>
<feature type="domain" description="DDE-1" evidence="2">
    <location>
        <begin position="202"/>
        <end position="267"/>
    </location>
</feature>
<reference evidence="3" key="1">
    <citation type="submission" date="2021-04" db="EMBL/GenBank/DDBJ databases">
        <authorList>
            <person name="Tunstrom K."/>
        </authorList>
    </citation>
    <scope>NUCLEOTIDE SEQUENCE</scope>
</reference>
<accession>A0A8S3W9Q6</accession>
<proteinExistence type="predicted"/>
<comment type="caution">
    <text evidence="3">The sequence shown here is derived from an EMBL/GenBank/DDBJ whole genome shotgun (WGS) entry which is preliminary data.</text>
</comment>
<feature type="compositionally biased region" description="Low complexity" evidence="1">
    <location>
        <begin position="422"/>
        <end position="433"/>
    </location>
</feature>
<organism evidence="3 4">
    <name type="scientific">Parnassius apollo</name>
    <name type="common">Apollo butterfly</name>
    <name type="synonym">Papilio apollo</name>
    <dbReference type="NCBI Taxonomy" id="110799"/>
    <lineage>
        <taxon>Eukaryota</taxon>
        <taxon>Metazoa</taxon>
        <taxon>Ecdysozoa</taxon>
        <taxon>Arthropoda</taxon>
        <taxon>Hexapoda</taxon>
        <taxon>Insecta</taxon>
        <taxon>Pterygota</taxon>
        <taxon>Neoptera</taxon>
        <taxon>Endopterygota</taxon>
        <taxon>Lepidoptera</taxon>
        <taxon>Glossata</taxon>
        <taxon>Ditrysia</taxon>
        <taxon>Papilionoidea</taxon>
        <taxon>Papilionidae</taxon>
        <taxon>Parnassiinae</taxon>
        <taxon>Parnassini</taxon>
        <taxon>Parnassius</taxon>
        <taxon>Parnassius</taxon>
    </lineage>
</organism>
<sequence>MNKPRSKYKDYDESLLNIAVGLVENKNITSYDAEKQFGIPRRTILNKVKQKHTKKVGCPTKLPPADEQKIVSCLILCGEYGYPITSFELRSIVHDYLIKNGLSNIFNYKMPGQKWVRNFLKRHKNVLTVRSRNNIKESRASKSVKDYNTYFENLKISLHNVKPDHIVNYDETNFSDNPGSQKCIFKAGTKYPNKTLNNTKTAISVMFSATASGEIFPPYVVYKADNLWTNWCANGPEGTRYNKTKSGWFDSYTFEDWFNTIIIPWAVKTTDPKEDVKETHSTIADSLIIYNQSVGYTFDNVSLHVRRDSSSDADNNQLMTNLIVNAEIHQKHGDMELSDQKNTKSIYNVQPGVIVNVDKNLCLSNDRTLFKNISNFGATTSNETMTKSRILSNVIIKSPDRISFDDSVSDDYTKQEKVFPKSRSNQGSSSESSGMYTVHDSSCDEHFLPSFSDTETYIDEMYE</sequence>
<dbReference type="EMBL" id="CAJQZP010000212">
    <property type="protein sequence ID" value="CAG4947400.1"/>
    <property type="molecule type" value="Genomic_DNA"/>
</dbReference>
<protein>
    <submittedName>
        <fullName evidence="3">(apollo) hypothetical protein</fullName>
    </submittedName>
</protein>
<dbReference type="GO" id="GO:0005634">
    <property type="term" value="C:nucleus"/>
    <property type="evidence" value="ECO:0007669"/>
    <property type="project" value="TreeGrafter"/>
</dbReference>
<dbReference type="Pfam" id="PF03184">
    <property type="entry name" value="DDE_1"/>
    <property type="match status" value="1"/>
</dbReference>
<name>A0A8S3W9Q6_PARAO</name>
<evidence type="ECO:0000313" key="3">
    <source>
        <dbReference type="EMBL" id="CAG4947400.1"/>
    </source>
</evidence>
<dbReference type="PANTHER" id="PTHR19303">
    <property type="entry name" value="TRANSPOSON"/>
    <property type="match status" value="1"/>
</dbReference>
<dbReference type="GO" id="GO:0003677">
    <property type="term" value="F:DNA binding"/>
    <property type="evidence" value="ECO:0007669"/>
    <property type="project" value="TreeGrafter"/>
</dbReference>
<gene>
    <name evidence="3" type="ORF">PAPOLLO_LOCUS3602</name>
</gene>
<evidence type="ECO:0000259" key="2">
    <source>
        <dbReference type="Pfam" id="PF03184"/>
    </source>
</evidence>
<dbReference type="PANTHER" id="PTHR19303:SF74">
    <property type="entry name" value="POGO TRANSPOSABLE ELEMENT WITH KRAB DOMAIN"/>
    <property type="match status" value="1"/>
</dbReference>
<feature type="region of interest" description="Disordered" evidence="1">
    <location>
        <begin position="415"/>
        <end position="437"/>
    </location>
</feature>
<dbReference type="Proteomes" id="UP000691718">
    <property type="component" value="Unassembled WGS sequence"/>
</dbReference>
<dbReference type="InterPro" id="IPR050863">
    <property type="entry name" value="CenT-Element_Derived"/>
</dbReference>
<keyword evidence="4" id="KW-1185">Reference proteome</keyword>